<comment type="caution">
    <text evidence="1">The sequence shown here is derived from an EMBL/GenBank/DDBJ whole genome shotgun (WGS) entry which is preliminary data.</text>
</comment>
<dbReference type="Proteomes" id="UP001209257">
    <property type="component" value="Unassembled WGS sequence"/>
</dbReference>
<organism evidence="1 2">
    <name type="scientific">Alteromonas salexigens</name>
    <dbReference type="NCBI Taxonomy" id="2982530"/>
    <lineage>
        <taxon>Bacteria</taxon>
        <taxon>Pseudomonadati</taxon>
        <taxon>Pseudomonadota</taxon>
        <taxon>Gammaproteobacteria</taxon>
        <taxon>Alteromonadales</taxon>
        <taxon>Alteromonadaceae</taxon>
        <taxon>Alteromonas/Salinimonas group</taxon>
        <taxon>Alteromonas</taxon>
    </lineage>
</organism>
<gene>
    <name evidence="1" type="ORF">OCL06_05650</name>
</gene>
<keyword evidence="2" id="KW-1185">Reference proteome</keyword>
<accession>A0ABT2VL98</accession>
<evidence type="ECO:0000313" key="2">
    <source>
        <dbReference type="Proteomes" id="UP001209257"/>
    </source>
</evidence>
<dbReference type="EMBL" id="JAOTJC010000006">
    <property type="protein sequence ID" value="MCU7554080.1"/>
    <property type="molecule type" value="Genomic_DNA"/>
</dbReference>
<dbReference type="RefSeq" id="WP_262992768.1">
    <property type="nucleotide sequence ID" value="NZ_JAOTJC010000006.1"/>
</dbReference>
<proteinExistence type="predicted"/>
<protein>
    <submittedName>
        <fullName evidence="1">PilZ domain-containing protein</fullName>
    </submittedName>
</protein>
<reference evidence="2" key="1">
    <citation type="submission" date="2023-07" db="EMBL/GenBank/DDBJ databases">
        <title>Study on multiphase classification of strain Alteromonas salexigens isolated from the Yellow Sea.</title>
        <authorList>
            <person name="Sun L."/>
        </authorList>
    </citation>
    <scope>NUCLEOTIDE SEQUENCE [LARGE SCALE GENOMIC DNA]</scope>
    <source>
        <strain evidence="2">ASW11-19</strain>
    </source>
</reference>
<sequence>MQFPMSGGDEQNIIKQYQPLIRALIPYEQENRLLEGLNKFSTRLPSSIRRVVKEEVIRLTSLTDAPADNSAFAQFPVMKFKHFGIPMRLDKVGARILKDETSLYQNRYTVGVFESVMNSSTYQTQIKKEQYKKIVDAFAIETQSLNDIDFGDDIALSPNFPVSSLEFEKGRHCNVSSLAFDTMAVETKRPPNISTGDEIEFTFPDVMGLNLPDPEVKFTLTAVKFNKNTNKYDSHFTLSDPLSPQVREAIKKYIEATAYKQPLKRDLEVERAMQDLERDRILENSPWLPLFVHATNKEVTPVIALLTKANIRHSNAYQLLEKLSGKTVFARLCQELNKYQEAFVFHGIVKTKKGPVEVAMTHRQLMESGQLSAYIYLLSKSGKLSCTQCRLEDITQLDREKAFSIHDINPKQFGELGELNRIVYCRDVSDKLERLTLGEKCDFKAIPRSFLVSEERWRIGYVMEEDLDRRSETRYVVDKAASIKVGLLSSINARVCDLSAKGLQLSVSPGQHSISDEVRVTVPELRIKNEKYRVVNYDTTTGTLRLCLQDLTKLAKTGASVEAMVEENSAYYKMRDVAKLQRLTHRFIWELAIRHMPSLSVLCVLNRNLLDRLKTVYQGDNSDDIYPFSQAKNITPLHGFFADRDVTKPKSKMLERLFKGNSQSATIVHCVRNTDSKLIFIKNKDFMYGALRQQIAQKLQDQKVQLCVTDITAIRCQSHSTPLTRKRLAQLSKIDKTTYDKLLKMQEGYTHVISVTNLSTLQNDLVTANLRHIPPANESSAAHGAA</sequence>
<name>A0ABT2VL98_9ALTE</name>
<evidence type="ECO:0000313" key="1">
    <source>
        <dbReference type="EMBL" id="MCU7554080.1"/>
    </source>
</evidence>